<dbReference type="Pfam" id="PF15011">
    <property type="entry name" value="CA109-like"/>
    <property type="match status" value="1"/>
</dbReference>
<reference evidence="1" key="1">
    <citation type="submission" date="2021-12" db="EMBL/GenBank/DDBJ databases">
        <authorList>
            <person name="King R."/>
        </authorList>
    </citation>
    <scope>NUCLEOTIDE SEQUENCE</scope>
</reference>
<sequence>MENKVQKEIVDYFSFFEEFHNTSKACLKNCQDCAISINKLIKRCNNIQEAEIIGTPLENFENLQYKLSGLLHNKISQEILEIRSELSKVEDLFEKLSHKHQTLLESCRNLDLEETTPIVKGTPLQPPLKKLLEFAEDSLSFGSEVCAQIDTSLNVLTYKGLKTESLVDNFKIQSHWQLRIPEIISYTSFCSDNSTLLSI</sequence>
<organism evidence="1 2">
    <name type="scientific">Diatraea saccharalis</name>
    <name type="common">sugarcane borer</name>
    <dbReference type="NCBI Taxonomy" id="40085"/>
    <lineage>
        <taxon>Eukaryota</taxon>
        <taxon>Metazoa</taxon>
        <taxon>Ecdysozoa</taxon>
        <taxon>Arthropoda</taxon>
        <taxon>Hexapoda</taxon>
        <taxon>Insecta</taxon>
        <taxon>Pterygota</taxon>
        <taxon>Neoptera</taxon>
        <taxon>Endopterygota</taxon>
        <taxon>Lepidoptera</taxon>
        <taxon>Glossata</taxon>
        <taxon>Ditrysia</taxon>
        <taxon>Pyraloidea</taxon>
        <taxon>Crambidae</taxon>
        <taxon>Crambinae</taxon>
        <taxon>Diatraea</taxon>
    </lineage>
</organism>
<accession>A0A9N9RB28</accession>
<evidence type="ECO:0000313" key="1">
    <source>
        <dbReference type="EMBL" id="CAG9794062.1"/>
    </source>
</evidence>
<proteinExistence type="predicted"/>
<reference evidence="1" key="2">
    <citation type="submission" date="2022-10" db="EMBL/GenBank/DDBJ databases">
        <authorList>
            <consortium name="ENA_rothamsted_submissions"/>
            <consortium name="culmorum"/>
            <person name="King R."/>
        </authorList>
    </citation>
    <scope>NUCLEOTIDE SEQUENCE</scope>
</reference>
<name>A0A9N9RB28_9NEOP</name>
<dbReference type="InterPro" id="IPR029159">
    <property type="entry name" value="CA109-like"/>
</dbReference>
<evidence type="ECO:0000313" key="2">
    <source>
        <dbReference type="Proteomes" id="UP001153714"/>
    </source>
</evidence>
<dbReference type="AlphaFoldDB" id="A0A9N9RB28"/>
<dbReference type="OrthoDB" id="6605214at2759"/>
<dbReference type="Proteomes" id="UP001153714">
    <property type="component" value="Chromosome 6"/>
</dbReference>
<dbReference type="EMBL" id="OU893337">
    <property type="protein sequence ID" value="CAG9794062.1"/>
    <property type="molecule type" value="Genomic_DNA"/>
</dbReference>
<keyword evidence="2" id="KW-1185">Reference proteome</keyword>
<gene>
    <name evidence="1" type="ORF">DIATSA_LOCUS11463</name>
</gene>
<protein>
    <submittedName>
        <fullName evidence="1">Uncharacterized protein</fullName>
    </submittedName>
</protein>